<proteinExistence type="predicted"/>
<dbReference type="InterPro" id="IPR001647">
    <property type="entry name" value="HTH_TetR"/>
</dbReference>
<dbReference type="SUPFAM" id="SSF46689">
    <property type="entry name" value="Homeodomain-like"/>
    <property type="match status" value="1"/>
</dbReference>
<accession>A0A8H2NSN4</accession>
<dbReference type="InterPro" id="IPR050109">
    <property type="entry name" value="HTH-type_TetR-like_transc_reg"/>
</dbReference>
<feature type="domain" description="HTH tetR-type" evidence="2">
    <location>
        <begin position="45"/>
        <end position="89"/>
    </location>
</feature>
<dbReference type="Pfam" id="PF17939">
    <property type="entry name" value="TetR_C_30"/>
    <property type="match status" value="1"/>
</dbReference>
<name>A0A8H2NSN4_PSEFL</name>
<dbReference type="Pfam" id="PF00440">
    <property type="entry name" value="TetR_N"/>
    <property type="match status" value="1"/>
</dbReference>
<evidence type="ECO:0000259" key="2">
    <source>
        <dbReference type="Pfam" id="PF00440"/>
    </source>
</evidence>
<reference evidence="4 5" key="1">
    <citation type="submission" date="2019-09" db="EMBL/GenBank/DDBJ databases">
        <authorList>
            <person name="Chandra G."/>
            <person name="Truman W A."/>
        </authorList>
    </citation>
    <scope>NUCLEOTIDE SEQUENCE [LARGE SCALE GENOMIC DNA]</scope>
    <source>
        <strain evidence="4">PS900</strain>
    </source>
</reference>
<dbReference type="PANTHER" id="PTHR30055:SF235">
    <property type="entry name" value="TRANSCRIPTIONAL REGULATORY PROTEIN"/>
    <property type="match status" value="1"/>
</dbReference>
<sequence>MADVKLRFVSYHWSTQKIGVMTQQVRKIERLTLKSVVTRAKLVSIAERLFAERGIEGVSLSDINKAAGQRNKNATNYHFGSKDGLLQAILDKHEPGIASRRNALLDELEKRGNPSVRDVVRALMYPVADKMFDPNGGKDFIRLDAQLVAVHTLSVQNLRASTLNLGQVDRLRRALLGVLQDLPESVAQQRLHLAAVLLLHGLADHSRMLDASDKKTLVMDTELFIKNIEDCLVALLASPMSPETVSLLSRLDVPEQVPAHVYSLPS</sequence>
<dbReference type="EMBL" id="CABVIE010000008">
    <property type="protein sequence ID" value="VVP03800.1"/>
    <property type="molecule type" value="Genomic_DNA"/>
</dbReference>
<organism evidence="4 5">
    <name type="scientific">Pseudomonas fluorescens</name>
    <dbReference type="NCBI Taxonomy" id="294"/>
    <lineage>
        <taxon>Bacteria</taxon>
        <taxon>Pseudomonadati</taxon>
        <taxon>Pseudomonadota</taxon>
        <taxon>Gammaproteobacteria</taxon>
        <taxon>Pseudomonadales</taxon>
        <taxon>Pseudomonadaceae</taxon>
        <taxon>Pseudomonas</taxon>
    </lineage>
</organism>
<dbReference type="Gene3D" id="1.10.357.10">
    <property type="entry name" value="Tetracycline Repressor, domain 2"/>
    <property type="match status" value="1"/>
</dbReference>
<evidence type="ECO:0000313" key="4">
    <source>
        <dbReference type="EMBL" id="VVP03800.1"/>
    </source>
</evidence>
<dbReference type="GO" id="GO:0003700">
    <property type="term" value="F:DNA-binding transcription factor activity"/>
    <property type="evidence" value="ECO:0007669"/>
    <property type="project" value="TreeGrafter"/>
</dbReference>
<dbReference type="InterPro" id="IPR009057">
    <property type="entry name" value="Homeodomain-like_sf"/>
</dbReference>
<gene>
    <name evidence="4" type="ORF">PS900_02980</name>
</gene>
<evidence type="ECO:0000259" key="3">
    <source>
        <dbReference type="Pfam" id="PF17939"/>
    </source>
</evidence>
<evidence type="ECO:0000256" key="1">
    <source>
        <dbReference type="ARBA" id="ARBA00023125"/>
    </source>
</evidence>
<dbReference type="AlphaFoldDB" id="A0A8H2NSN4"/>
<evidence type="ECO:0008006" key="6">
    <source>
        <dbReference type="Google" id="ProtNLM"/>
    </source>
</evidence>
<dbReference type="InterPro" id="IPR041586">
    <property type="entry name" value="PsrA_TetR_C"/>
</dbReference>
<dbReference type="PANTHER" id="PTHR30055">
    <property type="entry name" value="HTH-TYPE TRANSCRIPTIONAL REGULATOR RUTR"/>
    <property type="match status" value="1"/>
</dbReference>
<comment type="caution">
    <text evidence="4">The sequence shown here is derived from an EMBL/GenBank/DDBJ whole genome shotgun (WGS) entry which is preliminary data.</text>
</comment>
<protein>
    <recommendedName>
        <fullName evidence="6">HTH tetR-type domain-containing protein</fullName>
    </recommendedName>
</protein>
<dbReference type="GO" id="GO:0000976">
    <property type="term" value="F:transcription cis-regulatory region binding"/>
    <property type="evidence" value="ECO:0007669"/>
    <property type="project" value="TreeGrafter"/>
</dbReference>
<keyword evidence="1" id="KW-0238">DNA-binding</keyword>
<evidence type="ECO:0000313" key="5">
    <source>
        <dbReference type="Proteomes" id="UP000325723"/>
    </source>
</evidence>
<feature type="domain" description="PsrA tetracyclin repressor-like C-terminal" evidence="3">
    <location>
        <begin position="121"/>
        <end position="232"/>
    </location>
</feature>
<dbReference type="Proteomes" id="UP000325723">
    <property type="component" value="Unassembled WGS sequence"/>
</dbReference>